<accession>B9D2U1</accession>
<feature type="transmembrane region" description="Helical" evidence="1">
    <location>
        <begin position="20"/>
        <end position="43"/>
    </location>
</feature>
<name>B9D2U1_CAMRE</name>
<dbReference type="EMBL" id="ACFU01000015">
    <property type="protein sequence ID" value="EEF13712.1"/>
    <property type="molecule type" value="Genomic_DNA"/>
</dbReference>
<gene>
    <name evidence="2" type="ORF">CAMRE0001_1041</name>
</gene>
<evidence type="ECO:0000256" key="1">
    <source>
        <dbReference type="SAM" id="Phobius"/>
    </source>
</evidence>
<dbReference type="STRING" id="553218.CAMRE0001_1041"/>
<organism evidence="2 3">
    <name type="scientific">Campylobacter rectus RM3267</name>
    <dbReference type="NCBI Taxonomy" id="553218"/>
    <lineage>
        <taxon>Bacteria</taxon>
        <taxon>Pseudomonadati</taxon>
        <taxon>Campylobacterota</taxon>
        <taxon>Epsilonproteobacteria</taxon>
        <taxon>Campylobacterales</taxon>
        <taxon>Campylobacteraceae</taxon>
        <taxon>Campylobacter</taxon>
    </lineage>
</organism>
<keyword evidence="1" id="KW-1133">Transmembrane helix</keyword>
<sequence length="44" mass="5430">MLYRACLKFKNRGKNDKAQFFNYLEDAFNVVAICFLIFFSFWYF</sequence>
<evidence type="ECO:0000313" key="2">
    <source>
        <dbReference type="EMBL" id="EEF13712.1"/>
    </source>
</evidence>
<evidence type="ECO:0000313" key="3">
    <source>
        <dbReference type="Proteomes" id="UP000003082"/>
    </source>
</evidence>
<dbReference type="Proteomes" id="UP000003082">
    <property type="component" value="Unassembled WGS sequence"/>
</dbReference>
<protein>
    <submittedName>
        <fullName evidence="2">Uncharacterized protein</fullName>
    </submittedName>
</protein>
<proteinExistence type="predicted"/>
<keyword evidence="3" id="KW-1185">Reference proteome</keyword>
<reference evidence="2 3" key="1">
    <citation type="submission" date="2008-08" db="EMBL/GenBank/DDBJ databases">
        <authorList>
            <person name="Madupu R."/>
            <person name="Durkin A.S."/>
            <person name="Torralba M."/>
            <person name="Methe B."/>
            <person name="Sutton G.G."/>
            <person name="Strausberg R.L."/>
            <person name="Nelson K.E."/>
        </authorList>
    </citation>
    <scope>NUCLEOTIDE SEQUENCE [LARGE SCALE GENOMIC DNA]</scope>
    <source>
        <strain evidence="2 3">RM3267</strain>
    </source>
</reference>
<keyword evidence="1" id="KW-0472">Membrane</keyword>
<dbReference type="AlphaFoldDB" id="B9D2U1"/>
<comment type="caution">
    <text evidence="2">The sequence shown here is derived from an EMBL/GenBank/DDBJ whole genome shotgun (WGS) entry which is preliminary data.</text>
</comment>
<keyword evidence="1" id="KW-0812">Transmembrane</keyword>